<keyword evidence="1" id="KW-0472">Membrane</keyword>
<gene>
    <name evidence="2" type="ORF">NT6N_10830</name>
</gene>
<evidence type="ECO:0008006" key="3">
    <source>
        <dbReference type="Google" id="ProtNLM"/>
    </source>
</evidence>
<feature type="transmembrane region" description="Helical" evidence="1">
    <location>
        <begin position="81"/>
        <end position="103"/>
    </location>
</feature>
<feature type="transmembrane region" description="Helical" evidence="1">
    <location>
        <begin position="189"/>
        <end position="212"/>
    </location>
</feature>
<feature type="transmembrane region" description="Helical" evidence="1">
    <location>
        <begin position="20"/>
        <end position="38"/>
    </location>
</feature>
<evidence type="ECO:0000313" key="2">
    <source>
        <dbReference type="EMBL" id="BDS06043.1"/>
    </source>
</evidence>
<reference evidence="2" key="1">
    <citation type="submission" date="2024-07" db="EMBL/GenBank/DDBJ databases">
        <title>Complete genome sequence of Verrucomicrobiaceae bacterium NT6N.</title>
        <authorList>
            <person name="Huang C."/>
            <person name="Takami H."/>
            <person name="Hamasaki K."/>
        </authorList>
    </citation>
    <scope>NUCLEOTIDE SEQUENCE</scope>
    <source>
        <strain evidence="2">NT6N</strain>
    </source>
</reference>
<keyword evidence="1" id="KW-1133">Transmembrane helix</keyword>
<feature type="transmembrane region" description="Helical" evidence="1">
    <location>
        <begin position="123"/>
        <end position="147"/>
    </location>
</feature>
<keyword evidence="1" id="KW-0812">Transmembrane</keyword>
<proteinExistence type="predicted"/>
<dbReference type="EMBL" id="AP026866">
    <property type="protein sequence ID" value="BDS06043.1"/>
    <property type="molecule type" value="Genomic_DNA"/>
</dbReference>
<accession>A0AAT9FJA8</accession>
<feature type="transmembrane region" description="Helical" evidence="1">
    <location>
        <begin position="159"/>
        <end position="182"/>
    </location>
</feature>
<dbReference type="KEGG" id="osu:NT6N_10830"/>
<dbReference type="AlphaFoldDB" id="A0AAT9FJA8"/>
<feature type="transmembrane region" description="Helical" evidence="1">
    <location>
        <begin position="312"/>
        <end position="334"/>
    </location>
</feature>
<protein>
    <recommendedName>
        <fullName evidence="3">ABC transporter permease</fullName>
    </recommendedName>
</protein>
<evidence type="ECO:0000256" key="1">
    <source>
        <dbReference type="SAM" id="Phobius"/>
    </source>
</evidence>
<organism evidence="2">
    <name type="scientific">Oceaniferula spumae</name>
    <dbReference type="NCBI Taxonomy" id="2979115"/>
    <lineage>
        <taxon>Bacteria</taxon>
        <taxon>Pseudomonadati</taxon>
        <taxon>Verrucomicrobiota</taxon>
        <taxon>Verrucomicrobiia</taxon>
        <taxon>Verrucomicrobiales</taxon>
        <taxon>Verrucomicrobiaceae</taxon>
        <taxon>Oceaniferula</taxon>
    </lineage>
</organism>
<name>A0AAT9FJA8_9BACT</name>
<sequence>MRQIMTIVWDSYRLLTAKKLFWVALGFSILIAMIYASISFQEEGISVLFGAYALESDMLNSKGPLAKFLYLTMFTDMLVPFWLGLFAIVLALISVCSIFPNFLEGGSIDVAVSKPISRLTLFIVKYLSSLLFVGIQVAVFCLIVFVAFGLRMESWNFGIFWAIPLIVFVFSLVYCVAVLTAVCTKSTMLSLLMAFLVWGVSWGVQVAESFIYKIAYVMPAAGMSVDYATGESQSGGEPEEADPGLAKFHRGIKMVEAPLPKTREATYLLKKKIKIDGKDLTQATSFIETDDDDPQRNHLKATEAYENRHSEAYIVGTSLAFELVILSIAGFIFVRKDY</sequence>